<dbReference type="FunFam" id="2.40.50.100:FF:000010">
    <property type="entry name" value="Acetyltransferase component of pyruvate dehydrogenase complex"/>
    <property type="match status" value="2"/>
</dbReference>
<comment type="function">
    <text evidence="5">The pyruvate dehydrogenase complex catalyzes the overall conversion of pyruvate to acetyl-CoA and CO(2).</text>
</comment>
<dbReference type="AlphaFoldDB" id="A0AAW1P9L1"/>
<proteinExistence type="inferred from homology"/>
<evidence type="ECO:0000256" key="5">
    <source>
        <dbReference type="RuleBase" id="RU361137"/>
    </source>
</evidence>
<dbReference type="InterPro" id="IPR045257">
    <property type="entry name" value="E2/Pdx1"/>
</dbReference>
<comment type="caution">
    <text evidence="9">The sequence shown here is derived from an EMBL/GenBank/DDBJ whole genome shotgun (WGS) entry which is preliminary data.</text>
</comment>
<evidence type="ECO:0000256" key="6">
    <source>
        <dbReference type="SAM" id="MobiDB-lite"/>
    </source>
</evidence>
<reference evidence="9 10" key="1">
    <citation type="journal article" date="2024" name="Nat. Commun.">
        <title>Phylogenomics reveals the evolutionary origins of lichenization in chlorophyte algae.</title>
        <authorList>
            <person name="Puginier C."/>
            <person name="Libourel C."/>
            <person name="Otte J."/>
            <person name="Skaloud P."/>
            <person name="Haon M."/>
            <person name="Grisel S."/>
            <person name="Petersen M."/>
            <person name="Berrin J.G."/>
            <person name="Delaux P.M."/>
            <person name="Dal Grande F."/>
            <person name="Keller J."/>
        </authorList>
    </citation>
    <scope>NUCLEOTIDE SEQUENCE [LARGE SCALE GENOMIC DNA]</scope>
    <source>
        <strain evidence="9 10">SAG 2043</strain>
    </source>
</reference>
<dbReference type="InterPro" id="IPR001078">
    <property type="entry name" value="2-oxoacid_DH_actylTfrase"/>
</dbReference>
<dbReference type="GO" id="GO:0004742">
    <property type="term" value="F:dihydrolipoyllysine-residue acetyltransferase activity"/>
    <property type="evidence" value="ECO:0007669"/>
    <property type="project" value="UniProtKB-UniRule"/>
</dbReference>
<dbReference type="NCBIfam" id="TIGR01349">
    <property type="entry name" value="PDHac_trf_mito"/>
    <property type="match status" value="1"/>
</dbReference>
<dbReference type="SUPFAM" id="SSF51230">
    <property type="entry name" value="Single hybrid motif"/>
    <property type="match status" value="2"/>
</dbReference>
<dbReference type="PROSITE" id="PS51826">
    <property type="entry name" value="PSBD"/>
    <property type="match status" value="1"/>
</dbReference>
<keyword evidence="10" id="KW-1185">Reference proteome</keyword>
<evidence type="ECO:0000256" key="3">
    <source>
        <dbReference type="ARBA" id="ARBA00022823"/>
    </source>
</evidence>
<dbReference type="FunFam" id="3.30.559.10:FF:000003">
    <property type="entry name" value="Acetyltransferase component of pyruvate dehydrogenase complex"/>
    <property type="match status" value="1"/>
</dbReference>
<dbReference type="GO" id="GO:0005739">
    <property type="term" value="C:mitochondrion"/>
    <property type="evidence" value="ECO:0007669"/>
    <property type="project" value="UniProtKB-SubCell"/>
</dbReference>
<evidence type="ECO:0000256" key="4">
    <source>
        <dbReference type="ARBA" id="ARBA00023315"/>
    </source>
</evidence>
<evidence type="ECO:0000313" key="9">
    <source>
        <dbReference type="EMBL" id="KAK9806151.1"/>
    </source>
</evidence>
<dbReference type="Pfam" id="PF02817">
    <property type="entry name" value="E3_binding"/>
    <property type="match status" value="1"/>
</dbReference>
<gene>
    <name evidence="9" type="ORF">WJX72_003310</name>
</gene>
<feature type="compositionally biased region" description="Low complexity" evidence="6">
    <location>
        <begin position="317"/>
        <end position="337"/>
    </location>
</feature>
<organism evidence="9 10">
    <name type="scientific">[Myrmecia] bisecta</name>
    <dbReference type="NCBI Taxonomy" id="41462"/>
    <lineage>
        <taxon>Eukaryota</taxon>
        <taxon>Viridiplantae</taxon>
        <taxon>Chlorophyta</taxon>
        <taxon>core chlorophytes</taxon>
        <taxon>Trebouxiophyceae</taxon>
        <taxon>Trebouxiales</taxon>
        <taxon>Trebouxiaceae</taxon>
        <taxon>Myrmecia</taxon>
    </lineage>
</organism>
<sequence length="567" mass="58732">MSQGNIASWKKQEGDEIAAGDVLCEVETDKATMEWEAQEEGFLAKILVPAGTKDVAVGTPVAVTVEDKDDIAAFADYKAGSGGGAKPAEAKSESAEESSQGQGAAAAESGGGEEESGSSGGGGGGGGGDYPAHTVMGLPSLSPTMSTGNIAAWKKKEGEEVAAGDSIAEIETDKATMDWESQDDGFIAKILVPEGTKDVGVGTPVLVFVEDKDSVGAFKDFSPQAAGRPAPKPAAKEKKAEAKAPAPQKPEAEPRQEAPSAPQPRAPSGQRVAASPYAKKLAREAGVDISQATPTGPDGRIVAADVQQLISSGGGKAAPQAQEGVQQAAGGSQSQGEWTDMPNSQIRKITAKRLLEAKQTIPHYYLSVDCRVDKLLALRGQLNEALLASKADGKISVNDFIIKASALALRKVPGVNASWFPDFIRVYHNVDISVAVQAPQGLMVPVLRDADARGLAEISKGVKELATKAKEGKLKPDEFTGGTFTISNLGMYGVTNFAAIINPPQAAILAVGAAGKRVVATSTGGFEEASVMSVTMSCDHRVVDGAMGAQWLQAFRGYIEDPVTMML</sequence>
<feature type="domain" description="Lipoyl-binding" evidence="7">
    <location>
        <begin position="1"/>
        <end position="65"/>
    </location>
</feature>
<dbReference type="Proteomes" id="UP001489004">
    <property type="component" value="Unassembled WGS sequence"/>
</dbReference>
<dbReference type="InterPro" id="IPR000089">
    <property type="entry name" value="Biotin_lipoyl"/>
</dbReference>
<dbReference type="Pfam" id="PF00198">
    <property type="entry name" value="2-oxoacid_dh"/>
    <property type="match status" value="1"/>
</dbReference>
<feature type="domain" description="Peripheral subunit-binding (PSBD)" evidence="8">
    <location>
        <begin position="273"/>
        <end position="310"/>
    </location>
</feature>
<dbReference type="Gene3D" id="3.30.559.10">
    <property type="entry name" value="Chloramphenicol acetyltransferase-like domain"/>
    <property type="match status" value="1"/>
</dbReference>
<dbReference type="PANTHER" id="PTHR23151:SF90">
    <property type="entry name" value="DIHYDROLIPOYLLYSINE-RESIDUE ACETYLTRANSFERASE COMPONENT OF PYRUVATE DEHYDROGENASE COMPLEX, MITOCHONDRIAL-RELATED"/>
    <property type="match status" value="1"/>
</dbReference>
<comment type="subcellular location">
    <subcellularLocation>
        <location evidence="5">Mitochondrion</location>
    </subcellularLocation>
</comment>
<comment type="cofactor">
    <cofactor evidence="5">
        <name>(R)-lipoate</name>
        <dbReference type="ChEBI" id="CHEBI:83088"/>
    </cofactor>
    <text evidence="5">Binds 2 lipoyl cofactors covalently.</text>
</comment>
<dbReference type="SUPFAM" id="SSF47005">
    <property type="entry name" value="Peripheral subunit-binding domain of 2-oxo acid dehydrogenase complex"/>
    <property type="match status" value="1"/>
</dbReference>
<feature type="compositionally biased region" description="Low complexity" evidence="6">
    <location>
        <begin position="97"/>
        <end position="108"/>
    </location>
</feature>
<dbReference type="InterPro" id="IPR004167">
    <property type="entry name" value="PSBD"/>
</dbReference>
<dbReference type="InterPro" id="IPR036625">
    <property type="entry name" value="E3-bd_dom_sf"/>
</dbReference>
<evidence type="ECO:0000259" key="8">
    <source>
        <dbReference type="PROSITE" id="PS51826"/>
    </source>
</evidence>
<dbReference type="SUPFAM" id="SSF52777">
    <property type="entry name" value="CoA-dependent acyltransferases"/>
    <property type="match status" value="1"/>
</dbReference>
<evidence type="ECO:0000313" key="10">
    <source>
        <dbReference type="Proteomes" id="UP001489004"/>
    </source>
</evidence>
<dbReference type="GO" id="GO:0006086">
    <property type="term" value="P:pyruvate decarboxylation to acetyl-CoA"/>
    <property type="evidence" value="ECO:0007669"/>
    <property type="project" value="InterPro"/>
</dbReference>
<feature type="compositionally biased region" description="Gly residues" evidence="6">
    <location>
        <begin position="118"/>
        <end position="129"/>
    </location>
</feature>
<feature type="region of interest" description="Disordered" evidence="6">
    <location>
        <begin position="219"/>
        <end position="276"/>
    </location>
</feature>
<dbReference type="Gene3D" id="2.40.50.100">
    <property type="match status" value="2"/>
</dbReference>
<comment type="similarity">
    <text evidence="1 5">Belongs to the 2-oxoacid dehydrogenase family.</text>
</comment>
<protein>
    <recommendedName>
        <fullName evidence="5">Acetyltransferase component of pyruvate dehydrogenase complex</fullName>
        <ecNumber evidence="5">2.3.1.12</ecNumber>
    </recommendedName>
</protein>
<comment type="catalytic activity">
    <reaction evidence="5">
        <text>N(6)-[(R)-dihydrolipoyl]-L-lysyl-[protein] + acetyl-CoA = N(6)-[(R)-S(8)-acetyldihydrolipoyl]-L-lysyl-[protein] + CoA</text>
        <dbReference type="Rhea" id="RHEA:17017"/>
        <dbReference type="Rhea" id="RHEA-COMP:10475"/>
        <dbReference type="Rhea" id="RHEA-COMP:10478"/>
        <dbReference type="ChEBI" id="CHEBI:57287"/>
        <dbReference type="ChEBI" id="CHEBI:57288"/>
        <dbReference type="ChEBI" id="CHEBI:83100"/>
        <dbReference type="ChEBI" id="CHEBI:83111"/>
        <dbReference type="EC" id="2.3.1.12"/>
    </reaction>
</comment>
<feature type="region of interest" description="Disordered" evidence="6">
    <location>
        <begin position="312"/>
        <end position="340"/>
    </location>
</feature>
<dbReference type="InterPro" id="IPR011053">
    <property type="entry name" value="Single_hybrid_motif"/>
</dbReference>
<accession>A0AAW1P9L1</accession>
<dbReference type="InterPro" id="IPR006257">
    <property type="entry name" value="LAT1"/>
</dbReference>
<keyword evidence="3 5" id="KW-0450">Lipoyl</keyword>
<keyword evidence="2 5" id="KW-0808">Transferase</keyword>
<dbReference type="EC" id="2.3.1.12" evidence="5"/>
<evidence type="ECO:0000256" key="2">
    <source>
        <dbReference type="ARBA" id="ARBA00022679"/>
    </source>
</evidence>
<evidence type="ECO:0000259" key="7">
    <source>
        <dbReference type="PROSITE" id="PS50968"/>
    </source>
</evidence>
<dbReference type="InterPro" id="IPR023213">
    <property type="entry name" value="CAT-like_dom_sf"/>
</dbReference>
<dbReference type="CDD" id="cd06849">
    <property type="entry name" value="lipoyl_domain"/>
    <property type="match status" value="2"/>
</dbReference>
<feature type="region of interest" description="Disordered" evidence="6">
    <location>
        <begin position="78"/>
        <end position="143"/>
    </location>
</feature>
<name>A0AAW1P9L1_9CHLO</name>
<feature type="domain" description="Lipoyl-binding" evidence="7">
    <location>
        <begin position="133"/>
        <end position="210"/>
    </location>
</feature>
<evidence type="ECO:0000256" key="1">
    <source>
        <dbReference type="ARBA" id="ARBA00007317"/>
    </source>
</evidence>
<dbReference type="GO" id="GO:0045254">
    <property type="term" value="C:pyruvate dehydrogenase complex"/>
    <property type="evidence" value="ECO:0007669"/>
    <property type="project" value="UniProtKB-UniRule"/>
</dbReference>
<dbReference type="PANTHER" id="PTHR23151">
    <property type="entry name" value="DIHYDROLIPOAMIDE ACETYL/SUCCINYL-TRANSFERASE-RELATED"/>
    <property type="match status" value="1"/>
</dbReference>
<dbReference type="PROSITE" id="PS50968">
    <property type="entry name" value="BIOTINYL_LIPOYL"/>
    <property type="match status" value="2"/>
</dbReference>
<dbReference type="Pfam" id="PF00364">
    <property type="entry name" value="Biotin_lipoyl"/>
    <property type="match status" value="2"/>
</dbReference>
<dbReference type="Gene3D" id="4.10.320.10">
    <property type="entry name" value="E3-binding domain"/>
    <property type="match status" value="1"/>
</dbReference>
<dbReference type="EMBL" id="JALJOR010000014">
    <property type="protein sequence ID" value="KAK9806151.1"/>
    <property type="molecule type" value="Genomic_DNA"/>
</dbReference>
<keyword evidence="4 5" id="KW-0012">Acyltransferase</keyword>